<dbReference type="AlphaFoldDB" id="X0VGQ8"/>
<proteinExistence type="predicted"/>
<reference evidence="1" key="1">
    <citation type="journal article" date="2014" name="Front. Microbiol.">
        <title>High frequency of phylogenetically diverse reductive dehalogenase-homologous genes in deep subseafloor sedimentary metagenomes.</title>
        <authorList>
            <person name="Kawai M."/>
            <person name="Futagami T."/>
            <person name="Toyoda A."/>
            <person name="Takaki Y."/>
            <person name="Nishi S."/>
            <person name="Hori S."/>
            <person name="Arai W."/>
            <person name="Tsubouchi T."/>
            <person name="Morono Y."/>
            <person name="Uchiyama I."/>
            <person name="Ito T."/>
            <person name="Fujiyama A."/>
            <person name="Inagaki F."/>
            <person name="Takami H."/>
        </authorList>
    </citation>
    <scope>NUCLEOTIDE SEQUENCE</scope>
    <source>
        <strain evidence="1">Expedition CK06-06</strain>
    </source>
</reference>
<organism evidence="1">
    <name type="scientific">marine sediment metagenome</name>
    <dbReference type="NCBI Taxonomy" id="412755"/>
    <lineage>
        <taxon>unclassified sequences</taxon>
        <taxon>metagenomes</taxon>
        <taxon>ecological metagenomes</taxon>
    </lineage>
</organism>
<comment type="caution">
    <text evidence="1">The sequence shown here is derived from an EMBL/GenBank/DDBJ whole genome shotgun (WGS) entry which is preliminary data.</text>
</comment>
<protein>
    <submittedName>
        <fullName evidence="1">Uncharacterized protein</fullName>
    </submittedName>
</protein>
<accession>X0VGQ8</accession>
<evidence type="ECO:0000313" key="1">
    <source>
        <dbReference type="EMBL" id="GAG11653.1"/>
    </source>
</evidence>
<name>X0VGQ8_9ZZZZ</name>
<dbReference type="EMBL" id="BARS01028715">
    <property type="protein sequence ID" value="GAG11653.1"/>
    <property type="molecule type" value="Genomic_DNA"/>
</dbReference>
<feature type="non-terminal residue" evidence="1">
    <location>
        <position position="99"/>
    </location>
</feature>
<gene>
    <name evidence="1" type="ORF">S01H1_44983</name>
</gene>
<sequence length="99" mass="11647">MPKLLGPLFSFLAEGNLGKTLNYCRRGSLSLVRAIHKPYIRLTPALKNIQGFMRHSVWTWQHLSDNIPPLWNDWAKDYYKHTAGFQAFTSYYMRDLSRE</sequence>